<evidence type="ECO:0000313" key="2">
    <source>
        <dbReference type="Proteomes" id="UP000507470"/>
    </source>
</evidence>
<dbReference type="EMBL" id="CACVKT020000359">
    <property type="protein sequence ID" value="CAC5358516.1"/>
    <property type="molecule type" value="Genomic_DNA"/>
</dbReference>
<accession>A0A6J8A1C6</accession>
<dbReference type="PANTHER" id="PTHR24104">
    <property type="entry name" value="E3 UBIQUITIN-PROTEIN LIGASE NHLRC1-RELATED"/>
    <property type="match status" value="1"/>
</dbReference>
<dbReference type="PANTHER" id="PTHR24104:SF25">
    <property type="entry name" value="PROTEIN LIN-41"/>
    <property type="match status" value="1"/>
</dbReference>
<name>A0A6J8A1C6_MYTCO</name>
<dbReference type="GO" id="GO:0008270">
    <property type="term" value="F:zinc ion binding"/>
    <property type="evidence" value="ECO:0007669"/>
    <property type="project" value="UniProtKB-KW"/>
</dbReference>
<dbReference type="GO" id="GO:0043161">
    <property type="term" value="P:proteasome-mediated ubiquitin-dependent protein catabolic process"/>
    <property type="evidence" value="ECO:0007669"/>
    <property type="project" value="TreeGrafter"/>
</dbReference>
<gene>
    <name evidence="1" type="ORF">MCOR_1739</name>
</gene>
<reference evidence="1 2" key="1">
    <citation type="submission" date="2020-06" db="EMBL/GenBank/DDBJ databases">
        <authorList>
            <person name="Li R."/>
            <person name="Bekaert M."/>
        </authorList>
    </citation>
    <scope>NUCLEOTIDE SEQUENCE [LARGE SCALE GENOMIC DNA]</scope>
    <source>
        <strain evidence="2">wild</strain>
    </source>
</reference>
<evidence type="ECO:0008006" key="3">
    <source>
        <dbReference type="Google" id="ProtNLM"/>
    </source>
</evidence>
<dbReference type="Proteomes" id="UP000507470">
    <property type="component" value="Unassembled WGS sequence"/>
</dbReference>
<sequence length="330" mass="36968">MVCVTKVHKGHDAVDEEEYKAELYKLLEIQRETEIKLSKLALSRVAPGKVDPYQFAVEVKEEQRKPNVKVTRQFTTDLTNIDTVISHSDDTVWIADRVNKTMKHSKLTKDNIQVISKVRTHVFDMSINTDNGVLLSVGGEWVKLLNEGPVRISNSNCNVAPLRTFGIHATKDWKVITGAVTHGSAFTGTGRRVVIVMDEKGNHEKIYEHDRDNKPLFTFPRRITGTSNGNICVIDKLDTSHRGRVVFLGPAGNILHIYTGHPDINSNDSPFRPSGILTTSSDNIIVADFHNHTLHILNCNGVTITYIRTDYLGIMEPFSLCLSINQDISI</sequence>
<dbReference type="GO" id="GO:0000209">
    <property type="term" value="P:protein polyubiquitination"/>
    <property type="evidence" value="ECO:0007669"/>
    <property type="project" value="TreeGrafter"/>
</dbReference>
<keyword evidence="2" id="KW-1185">Reference proteome</keyword>
<dbReference type="Gene3D" id="2.120.10.30">
    <property type="entry name" value="TolB, C-terminal domain"/>
    <property type="match status" value="1"/>
</dbReference>
<dbReference type="SUPFAM" id="SSF63829">
    <property type="entry name" value="Calcium-dependent phosphotriesterase"/>
    <property type="match status" value="1"/>
</dbReference>
<protein>
    <recommendedName>
        <fullName evidence="3">TRIM71</fullName>
    </recommendedName>
</protein>
<evidence type="ECO:0000313" key="1">
    <source>
        <dbReference type="EMBL" id="CAC5358516.1"/>
    </source>
</evidence>
<organism evidence="1 2">
    <name type="scientific">Mytilus coruscus</name>
    <name type="common">Sea mussel</name>
    <dbReference type="NCBI Taxonomy" id="42192"/>
    <lineage>
        <taxon>Eukaryota</taxon>
        <taxon>Metazoa</taxon>
        <taxon>Spiralia</taxon>
        <taxon>Lophotrochozoa</taxon>
        <taxon>Mollusca</taxon>
        <taxon>Bivalvia</taxon>
        <taxon>Autobranchia</taxon>
        <taxon>Pteriomorphia</taxon>
        <taxon>Mytilida</taxon>
        <taxon>Mytiloidea</taxon>
        <taxon>Mytilidae</taxon>
        <taxon>Mytilinae</taxon>
        <taxon>Mytilus</taxon>
    </lineage>
</organism>
<proteinExistence type="predicted"/>
<dbReference type="InterPro" id="IPR011042">
    <property type="entry name" value="6-blade_b-propeller_TolB-like"/>
</dbReference>
<dbReference type="AlphaFoldDB" id="A0A6J8A1C6"/>
<dbReference type="GO" id="GO:0061630">
    <property type="term" value="F:ubiquitin protein ligase activity"/>
    <property type="evidence" value="ECO:0007669"/>
    <property type="project" value="TreeGrafter"/>
</dbReference>
<dbReference type="OrthoDB" id="6106379at2759"/>
<dbReference type="InterPro" id="IPR050952">
    <property type="entry name" value="TRIM-NHL_E3_ligases"/>
</dbReference>